<dbReference type="SUPFAM" id="SSF49879">
    <property type="entry name" value="SMAD/FHA domain"/>
    <property type="match status" value="1"/>
</dbReference>
<gene>
    <name evidence="3" type="ORF">SAMN05421828_10150</name>
</gene>
<evidence type="ECO:0000313" key="4">
    <source>
        <dbReference type="Proteomes" id="UP000186308"/>
    </source>
</evidence>
<dbReference type="GO" id="GO:0016791">
    <property type="term" value="F:phosphatase activity"/>
    <property type="evidence" value="ECO:0007669"/>
    <property type="project" value="TreeGrafter"/>
</dbReference>
<dbReference type="InterPro" id="IPR000253">
    <property type="entry name" value="FHA_dom"/>
</dbReference>
<evidence type="ECO:0000256" key="1">
    <source>
        <dbReference type="ARBA" id="ARBA00022801"/>
    </source>
</evidence>
<accession>A0A8G2CHC0</accession>
<dbReference type="InterPro" id="IPR036457">
    <property type="entry name" value="PPM-type-like_dom_sf"/>
</dbReference>
<dbReference type="RefSeq" id="WP_051657627.1">
    <property type="nucleotide sequence ID" value="NZ_FTNE01000001.1"/>
</dbReference>
<dbReference type="Pfam" id="PF07228">
    <property type="entry name" value="SpoIIE"/>
    <property type="match status" value="1"/>
</dbReference>
<name>A0A8G2CHC0_ACIRU</name>
<dbReference type="InterPro" id="IPR008984">
    <property type="entry name" value="SMAD_FHA_dom_sf"/>
</dbReference>
<proteinExistence type="predicted"/>
<comment type="caution">
    <text evidence="3">The sequence shown here is derived from an EMBL/GenBank/DDBJ whole genome shotgun (WGS) entry which is preliminary data.</text>
</comment>
<dbReference type="SMART" id="SM00331">
    <property type="entry name" value="PP2C_SIG"/>
    <property type="match status" value="1"/>
</dbReference>
<dbReference type="InterPro" id="IPR001932">
    <property type="entry name" value="PPM-type_phosphatase-like_dom"/>
</dbReference>
<evidence type="ECO:0000259" key="2">
    <source>
        <dbReference type="PROSITE" id="PS50006"/>
    </source>
</evidence>
<keyword evidence="1" id="KW-0378">Hydrolase</keyword>
<evidence type="ECO:0000313" key="3">
    <source>
        <dbReference type="EMBL" id="SIQ04065.1"/>
    </source>
</evidence>
<organism evidence="3 4">
    <name type="scientific">Acidiphilium rubrum</name>
    <dbReference type="NCBI Taxonomy" id="526"/>
    <lineage>
        <taxon>Bacteria</taxon>
        <taxon>Pseudomonadati</taxon>
        <taxon>Pseudomonadota</taxon>
        <taxon>Alphaproteobacteria</taxon>
        <taxon>Acetobacterales</taxon>
        <taxon>Acidocellaceae</taxon>
        <taxon>Acidiphilium</taxon>
    </lineage>
</organism>
<dbReference type="PANTHER" id="PTHR43156">
    <property type="entry name" value="STAGE II SPORULATION PROTEIN E-RELATED"/>
    <property type="match status" value="1"/>
</dbReference>
<dbReference type="Gene3D" id="2.60.200.20">
    <property type="match status" value="1"/>
</dbReference>
<dbReference type="CDD" id="cd00060">
    <property type="entry name" value="FHA"/>
    <property type="match status" value="1"/>
</dbReference>
<protein>
    <submittedName>
        <fullName evidence="3">Serine phosphatase RsbU, regulator of sigma subunit</fullName>
    </submittedName>
</protein>
<dbReference type="SMART" id="SM00240">
    <property type="entry name" value="FHA"/>
    <property type="match status" value="1"/>
</dbReference>
<dbReference type="AlphaFoldDB" id="A0A8G2CHC0"/>
<dbReference type="Pfam" id="PF00498">
    <property type="entry name" value="FHA"/>
    <property type="match status" value="1"/>
</dbReference>
<reference evidence="3 4" key="1">
    <citation type="submission" date="2017-01" db="EMBL/GenBank/DDBJ databases">
        <authorList>
            <person name="Varghese N."/>
            <person name="Submissions S."/>
        </authorList>
    </citation>
    <scope>NUCLEOTIDE SEQUENCE [LARGE SCALE GENOMIC DNA]</scope>
    <source>
        <strain evidence="3 4">ATCC 35905</strain>
    </source>
</reference>
<feature type="domain" description="FHA" evidence="2">
    <location>
        <begin position="50"/>
        <end position="99"/>
    </location>
</feature>
<dbReference type="Proteomes" id="UP000186308">
    <property type="component" value="Unassembled WGS sequence"/>
</dbReference>
<dbReference type="Gene3D" id="3.60.40.10">
    <property type="entry name" value="PPM-type phosphatase domain"/>
    <property type="match status" value="1"/>
</dbReference>
<keyword evidence="4" id="KW-1185">Reference proteome</keyword>
<dbReference type="OrthoDB" id="9811749at2"/>
<dbReference type="PANTHER" id="PTHR43156:SF14">
    <property type="entry name" value="PHOSPHOSERINE PHOSPHATASE RSBP"/>
    <property type="match status" value="1"/>
</dbReference>
<dbReference type="InterPro" id="IPR052016">
    <property type="entry name" value="Bact_Sigma-Reg"/>
</dbReference>
<dbReference type="EMBL" id="FTNE01000001">
    <property type="protein sequence ID" value="SIQ04065.1"/>
    <property type="molecule type" value="Genomic_DNA"/>
</dbReference>
<dbReference type="PROSITE" id="PS50006">
    <property type="entry name" value="FHA_DOMAIN"/>
    <property type="match status" value="1"/>
</dbReference>
<sequence>MATSFQDDNGDQTIVGPVPVDEAPPAQFCHLLNYSIDVTPRRVAIAPEGMTIGRTAPAELVIASPEISRRHCRIEVFGIDAVLTDLGSTNGTYLDGQRLDRPARLRSGTIFRLGAFPIRYERRDLAEIAQEEEHSADLKRAEDYVRAILPQPILDGVIRTEWCFVPSAKLGGDAFGYQFLSETVFAGFLLDVSGHGIGSAMHAANVANTLRRRALPGVDFADPAAVAAGLNRMFPMEEHNGLMLTLWYFTYDLPSRQLRYCAAGHHPAFLVTQAQAEPTPLWRRGPAIGMMQSGKWLVGEASLPPGAQLLIISDGTFEILTPDGRQWQIEDLRQLVRQYATPDGGLTSAIYTAVRAAARPGPLEDDFSALLVSFA</sequence>